<evidence type="ECO:0000313" key="1">
    <source>
        <dbReference type="EMBL" id="GFE50135.1"/>
    </source>
</evidence>
<dbReference type="InterPro" id="IPR036388">
    <property type="entry name" value="WH-like_DNA-bd_sf"/>
</dbReference>
<dbReference type="OrthoDB" id="9796775at2"/>
<dbReference type="InterPro" id="IPR010921">
    <property type="entry name" value="Trp_repressor/repl_initiator"/>
</dbReference>
<dbReference type="AlphaFoldDB" id="A0A640VTB1"/>
<dbReference type="SUPFAM" id="SSF48295">
    <property type="entry name" value="TrpR-like"/>
    <property type="match status" value="1"/>
</dbReference>
<dbReference type="EMBL" id="BLIV01000003">
    <property type="protein sequence ID" value="GFE50135.1"/>
    <property type="molecule type" value="Genomic_DNA"/>
</dbReference>
<sequence>MYLKKVDGPRSVTLADGTVMTQADLPPASTMRWVASRKAAVVRGVAYGLITQSDALKRYQISEDEFHEWVKAVSEHGEDALKATALQRYRQP</sequence>
<dbReference type="Gene3D" id="1.10.10.10">
    <property type="entry name" value="Winged helix-like DNA-binding domain superfamily/Winged helix DNA-binding domain"/>
    <property type="match status" value="1"/>
</dbReference>
<reference evidence="1 2" key="1">
    <citation type="submission" date="2019-12" db="EMBL/GenBank/DDBJ databases">
        <title>Roseobacter cerasinus sp. nov., isolated from seawater around aquaculture.</title>
        <authorList>
            <person name="Muramatsu S."/>
            <person name="Takabe Y."/>
            <person name="Mori K."/>
            <person name="Takaichi S."/>
            <person name="Hanada S."/>
        </authorList>
    </citation>
    <scope>NUCLEOTIDE SEQUENCE [LARGE SCALE GENOMIC DNA]</scope>
    <source>
        <strain evidence="1 2">AI77</strain>
    </source>
</reference>
<evidence type="ECO:0000313" key="2">
    <source>
        <dbReference type="Proteomes" id="UP000436522"/>
    </source>
</evidence>
<comment type="caution">
    <text evidence="1">The sequence shown here is derived from an EMBL/GenBank/DDBJ whole genome shotgun (WGS) entry which is preliminary data.</text>
</comment>
<dbReference type="RefSeq" id="WP_159976557.1">
    <property type="nucleotide sequence ID" value="NZ_BLIV01000003.1"/>
</dbReference>
<dbReference type="InterPro" id="IPR009534">
    <property type="entry name" value="DUF1153"/>
</dbReference>
<evidence type="ECO:0008006" key="3">
    <source>
        <dbReference type="Google" id="ProtNLM"/>
    </source>
</evidence>
<dbReference type="Proteomes" id="UP000436522">
    <property type="component" value="Unassembled WGS sequence"/>
</dbReference>
<accession>A0A640VTB1</accession>
<keyword evidence="2" id="KW-1185">Reference proteome</keyword>
<organism evidence="1 2">
    <name type="scientific">Roseobacter cerasinus</name>
    <dbReference type="NCBI Taxonomy" id="2602289"/>
    <lineage>
        <taxon>Bacteria</taxon>
        <taxon>Pseudomonadati</taxon>
        <taxon>Pseudomonadota</taxon>
        <taxon>Alphaproteobacteria</taxon>
        <taxon>Rhodobacterales</taxon>
        <taxon>Roseobacteraceae</taxon>
        <taxon>Roseobacter</taxon>
    </lineage>
</organism>
<dbReference type="Pfam" id="PF06627">
    <property type="entry name" value="DUF1153"/>
    <property type="match status" value="1"/>
</dbReference>
<name>A0A640VTB1_9RHOB</name>
<proteinExistence type="predicted"/>
<protein>
    <recommendedName>
        <fullName evidence="3">DUF1153 domain-containing protein</fullName>
    </recommendedName>
</protein>
<gene>
    <name evidence="1" type="ORF">So717_18880</name>
</gene>
<dbReference type="GO" id="GO:0043565">
    <property type="term" value="F:sequence-specific DNA binding"/>
    <property type="evidence" value="ECO:0007669"/>
    <property type="project" value="InterPro"/>
</dbReference>